<evidence type="ECO:0000256" key="15">
    <source>
        <dbReference type="ARBA" id="ARBA00048914"/>
    </source>
</evidence>
<organism evidence="18 19">
    <name type="scientific">Candidatus Pullilachnospira stercoravium</name>
    <dbReference type="NCBI Taxonomy" id="2840913"/>
    <lineage>
        <taxon>Bacteria</taxon>
        <taxon>Bacillati</taxon>
        <taxon>Bacillota</taxon>
        <taxon>Clostridia</taxon>
        <taxon>Lachnospirales</taxon>
        <taxon>Lachnospiraceae</taxon>
        <taxon>Lachnospiraceae incertae sedis</taxon>
        <taxon>Candidatus Pullilachnospira</taxon>
    </lineage>
</organism>
<dbReference type="InterPro" id="IPR006094">
    <property type="entry name" value="Oxid_FAD_bind_N"/>
</dbReference>
<keyword evidence="9 16" id="KW-0521">NADP</keyword>
<evidence type="ECO:0000256" key="2">
    <source>
        <dbReference type="ARBA" id="ARBA00003921"/>
    </source>
</evidence>
<dbReference type="GO" id="GO:0008360">
    <property type="term" value="P:regulation of cell shape"/>
    <property type="evidence" value="ECO:0007669"/>
    <property type="project" value="UniProtKB-KW"/>
</dbReference>
<feature type="active site" evidence="16">
    <location>
        <position position="296"/>
    </location>
</feature>
<dbReference type="InterPro" id="IPR003170">
    <property type="entry name" value="MurB"/>
</dbReference>
<comment type="function">
    <text evidence="2 16">Cell wall formation.</text>
</comment>
<protein>
    <recommendedName>
        <fullName evidence="16">UDP-N-acetylenolpyruvoylglucosamine reductase</fullName>
        <ecNumber evidence="16">1.3.1.98</ecNumber>
    </recommendedName>
    <alternativeName>
        <fullName evidence="16">UDP-N-acetylmuramate dehydrogenase</fullName>
    </alternativeName>
</protein>
<evidence type="ECO:0000259" key="17">
    <source>
        <dbReference type="PROSITE" id="PS51387"/>
    </source>
</evidence>
<evidence type="ECO:0000313" key="19">
    <source>
        <dbReference type="Proteomes" id="UP000886723"/>
    </source>
</evidence>
<keyword evidence="14 16" id="KW-0961">Cell wall biogenesis/degradation</keyword>
<dbReference type="PANTHER" id="PTHR21071">
    <property type="entry name" value="UDP-N-ACETYLENOLPYRUVOYLGLUCOSAMINE REDUCTASE"/>
    <property type="match status" value="1"/>
</dbReference>
<dbReference type="InterPro" id="IPR036318">
    <property type="entry name" value="FAD-bd_PCMH-like_sf"/>
</dbReference>
<evidence type="ECO:0000256" key="1">
    <source>
        <dbReference type="ARBA" id="ARBA00001974"/>
    </source>
</evidence>
<comment type="cofactor">
    <cofactor evidence="1 16">
        <name>FAD</name>
        <dbReference type="ChEBI" id="CHEBI:57692"/>
    </cofactor>
</comment>
<dbReference type="SUPFAM" id="SSF56176">
    <property type="entry name" value="FAD-binding/transporter-associated domain-like"/>
    <property type="match status" value="1"/>
</dbReference>
<dbReference type="Pfam" id="PF01565">
    <property type="entry name" value="FAD_binding_4"/>
    <property type="match status" value="1"/>
</dbReference>
<keyword evidence="10 16" id="KW-0133">Cell shape</keyword>
<dbReference type="EC" id="1.3.1.98" evidence="16"/>
<dbReference type="GO" id="GO:0005829">
    <property type="term" value="C:cytosol"/>
    <property type="evidence" value="ECO:0007669"/>
    <property type="project" value="TreeGrafter"/>
</dbReference>
<evidence type="ECO:0000256" key="10">
    <source>
        <dbReference type="ARBA" id="ARBA00022960"/>
    </source>
</evidence>
<feature type="active site" evidence="16">
    <location>
        <position position="176"/>
    </location>
</feature>
<dbReference type="Gene3D" id="3.30.465.10">
    <property type="match status" value="1"/>
</dbReference>
<feature type="domain" description="FAD-binding PCMH-type" evidence="17">
    <location>
        <begin position="32"/>
        <end position="197"/>
    </location>
</feature>
<dbReference type="GO" id="GO:0008762">
    <property type="term" value="F:UDP-N-acetylmuramate dehydrogenase activity"/>
    <property type="evidence" value="ECO:0007669"/>
    <property type="project" value="UniProtKB-UniRule"/>
</dbReference>
<keyword evidence="5 16" id="KW-0963">Cytoplasm</keyword>
<dbReference type="HAMAP" id="MF_00037">
    <property type="entry name" value="MurB"/>
    <property type="match status" value="1"/>
</dbReference>
<dbReference type="Proteomes" id="UP000886723">
    <property type="component" value="Unassembled WGS sequence"/>
</dbReference>
<dbReference type="InterPro" id="IPR016167">
    <property type="entry name" value="FAD-bd_PCMH_sub1"/>
</dbReference>
<dbReference type="GO" id="GO:0009252">
    <property type="term" value="P:peptidoglycan biosynthetic process"/>
    <property type="evidence" value="ECO:0007669"/>
    <property type="project" value="UniProtKB-UniRule"/>
</dbReference>
<evidence type="ECO:0000256" key="4">
    <source>
        <dbReference type="ARBA" id="ARBA00004752"/>
    </source>
</evidence>
<dbReference type="PROSITE" id="PS51387">
    <property type="entry name" value="FAD_PCMH"/>
    <property type="match status" value="1"/>
</dbReference>
<sequence>MNKEIVTQFQEIAGTEQVLIQEPMKNHTTFRIGGPAACFVRPQDAGHVERILHICRENEVPWFILGNGSNLLVSDRGFDGVIIQIYRNMSRIQVSGHHMTVQAGALLSAVAKQALREGLSGLEFASGIPGTVGGAVVMNAGAYGGEMKDVVESVTVLDEEGAVRKLAREELQMGYRTSLVKKKGYTVLEAVLKLNDGDPAAISARMEELKEQRVSKQPLEYPSAGSTFKRPEGYFAGKLIMDSGLRGFRVGGAQISEKHCGFVINTGDATAEDVVRLIRQVQDIVYEKFHVKLEPEVRFLGIF</sequence>
<dbReference type="Gene3D" id="3.30.43.10">
    <property type="entry name" value="Uridine Diphospho-n-acetylenolpyruvylglucosamine Reductase, domain 2"/>
    <property type="match status" value="1"/>
</dbReference>
<name>A0A9D1T6E3_9FIRM</name>
<dbReference type="NCBIfam" id="TIGR00179">
    <property type="entry name" value="murB"/>
    <property type="match status" value="1"/>
</dbReference>
<dbReference type="InterPro" id="IPR036635">
    <property type="entry name" value="MurB_C_sf"/>
</dbReference>
<proteinExistence type="inferred from homology"/>
<evidence type="ECO:0000256" key="12">
    <source>
        <dbReference type="ARBA" id="ARBA00023002"/>
    </source>
</evidence>
<evidence type="ECO:0000256" key="14">
    <source>
        <dbReference type="ARBA" id="ARBA00023316"/>
    </source>
</evidence>
<keyword evidence="7 16" id="KW-0285">Flavoprotein</keyword>
<dbReference type="InterPro" id="IPR016169">
    <property type="entry name" value="FAD-bd_PCMH_sub2"/>
</dbReference>
<keyword evidence="8 16" id="KW-0274">FAD</keyword>
<dbReference type="Pfam" id="PF02873">
    <property type="entry name" value="MurB_C"/>
    <property type="match status" value="1"/>
</dbReference>
<comment type="caution">
    <text evidence="18">The sequence shown here is derived from an EMBL/GenBank/DDBJ whole genome shotgun (WGS) entry which is preliminary data.</text>
</comment>
<evidence type="ECO:0000256" key="16">
    <source>
        <dbReference type="HAMAP-Rule" id="MF_00037"/>
    </source>
</evidence>
<gene>
    <name evidence="16 18" type="primary">murB</name>
    <name evidence="18" type="ORF">IAA63_08385</name>
</gene>
<evidence type="ECO:0000256" key="9">
    <source>
        <dbReference type="ARBA" id="ARBA00022857"/>
    </source>
</evidence>
<keyword evidence="11 16" id="KW-0573">Peptidoglycan synthesis</keyword>
<evidence type="ECO:0000256" key="5">
    <source>
        <dbReference type="ARBA" id="ARBA00022490"/>
    </source>
</evidence>
<accession>A0A9D1T6E3</accession>
<evidence type="ECO:0000256" key="3">
    <source>
        <dbReference type="ARBA" id="ARBA00004496"/>
    </source>
</evidence>
<evidence type="ECO:0000256" key="11">
    <source>
        <dbReference type="ARBA" id="ARBA00022984"/>
    </source>
</evidence>
<evidence type="ECO:0000256" key="7">
    <source>
        <dbReference type="ARBA" id="ARBA00022630"/>
    </source>
</evidence>
<dbReference type="Gene3D" id="3.90.78.10">
    <property type="entry name" value="UDP-N-acetylenolpyruvoylglucosamine reductase, C-terminal domain"/>
    <property type="match status" value="1"/>
</dbReference>
<comment type="similarity">
    <text evidence="16">Belongs to the MurB family.</text>
</comment>
<reference evidence="18" key="1">
    <citation type="submission" date="2020-10" db="EMBL/GenBank/DDBJ databases">
        <authorList>
            <person name="Gilroy R."/>
        </authorList>
    </citation>
    <scope>NUCLEOTIDE SEQUENCE</scope>
    <source>
        <strain evidence="18">ChiBcec2-4451</strain>
    </source>
</reference>
<keyword evidence="6 16" id="KW-0132">Cell division</keyword>
<keyword evidence="12 16" id="KW-0560">Oxidoreductase</keyword>
<dbReference type="GO" id="GO:0071949">
    <property type="term" value="F:FAD binding"/>
    <property type="evidence" value="ECO:0007669"/>
    <property type="project" value="InterPro"/>
</dbReference>
<keyword evidence="13 16" id="KW-0131">Cell cycle</keyword>
<comment type="pathway">
    <text evidence="4 16">Cell wall biogenesis; peptidoglycan biosynthesis.</text>
</comment>
<evidence type="ECO:0000256" key="13">
    <source>
        <dbReference type="ARBA" id="ARBA00023306"/>
    </source>
</evidence>
<dbReference type="GO" id="GO:0071555">
    <property type="term" value="P:cell wall organization"/>
    <property type="evidence" value="ECO:0007669"/>
    <property type="project" value="UniProtKB-KW"/>
</dbReference>
<dbReference type="SUPFAM" id="SSF56194">
    <property type="entry name" value="Uridine diphospho-N-Acetylenolpyruvylglucosamine reductase, MurB, C-terminal domain"/>
    <property type="match status" value="1"/>
</dbReference>
<evidence type="ECO:0000256" key="8">
    <source>
        <dbReference type="ARBA" id="ARBA00022827"/>
    </source>
</evidence>
<dbReference type="InterPro" id="IPR011601">
    <property type="entry name" value="MurB_C"/>
</dbReference>
<dbReference type="EMBL" id="DVON01000179">
    <property type="protein sequence ID" value="HIV13136.1"/>
    <property type="molecule type" value="Genomic_DNA"/>
</dbReference>
<dbReference type="NCBIfam" id="NF010480">
    <property type="entry name" value="PRK13905.1"/>
    <property type="match status" value="1"/>
</dbReference>
<evidence type="ECO:0000256" key="6">
    <source>
        <dbReference type="ARBA" id="ARBA00022618"/>
    </source>
</evidence>
<comment type="subcellular location">
    <subcellularLocation>
        <location evidence="3 16">Cytoplasm</location>
    </subcellularLocation>
</comment>
<dbReference type="AlphaFoldDB" id="A0A9D1T6E3"/>
<dbReference type="InterPro" id="IPR016166">
    <property type="entry name" value="FAD-bd_PCMH"/>
</dbReference>
<reference evidence="18" key="2">
    <citation type="journal article" date="2021" name="PeerJ">
        <title>Extensive microbial diversity within the chicken gut microbiome revealed by metagenomics and culture.</title>
        <authorList>
            <person name="Gilroy R."/>
            <person name="Ravi A."/>
            <person name="Getino M."/>
            <person name="Pursley I."/>
            <person name="Horton D.L."/>
            <person name="Alikhan N.F."/>
            <person name="Baker D."/>
            <person name="Gharbi K."/>
            <person name="Hall N."/>
            <person name="Watson M."/>
            <person name="Adriaenssens E.M."/>
            <person name="Foster-Nyarko E."/>
            <person name="Jarju S."/>
            <person name="Secka A."/>
            <person name="Antonio M."/>
            <person name="Oren A."/>
            <person name="Chaudhuri R.R."/>
            <person name="La Ragione R."/>
            <person name="Hildebrand F."/>
            <person name="Pallen M.J."/>
        </authorList>
    </citation>
    <scope>NUCLEOTIDE SEQUENCE</scope>
    <source>
        <strain evidence="18">ChiBcec2-4451</strain>
    </source>
</reference>
<dbReference type="PANTHER" id="PTHR21071:SF4">
    <property type="entry name" value="UDP-N-ACETYLENOLPYRUVOYLGLUCOSAMINE REDUCTASE"/>
    <property type="match status" value="1"/>
</dbReference>
<dbReference type="GO" id="GO:0051301">
    <property type="term" value="P:cell division"/>
    <property type="evidence" value="ECO:0007669"/>
    <property type="project" value="UniProtKB-KW"/>
</dbReference>
<feature type="active site" description="Proton donor" evidence="16">
    <location>
        <position position="226"/>
    </location>
</feature>
<evidence type="ECO:0000313" key="18">
    <source>
        <dbReference type="EMBL" id="HIV13136.1"/>
    </source>
</evidence>
<comment type="catalytic activity">
    <reaction evidence="15 16">
        <text>UDP-N-acetyl-alpha-D-muramate + NADP(+) = UDP-N-acetyl-3-O-(1-carboxyvinyl)-alpha-D-glucosamine + NADPH + H(+)</text>
        <dbReference type="Rhea" id="RHEA:12248"/>
        <dbReference type="ChEBI" id="CHEBI:15378"/>
        <dbReference type="ChEBI" id="CHEBI:57783"/>
        <dbReference type="ChEBI" id="CHEBI:58349"/>
        <dbReference type="ChEBI" id="CHEBI:68483"/>
        <dbReference type="ChEBI" id="CHEBI:70757"/>
        <dbReference type="EC" id="1.3.1.98"/>
    </reaction>
</comment>